<gene>
    <name evidence="8" type="primary">der</name>
    <name evidence="12" type="ORF">ATN01_03025</name>
</gene>
<evidence type="ECO:0000259" key="11">
    <source>
        <dbReference type="PROSITE" id="PS51712"/>
    </source>
</evidence>
<organism evidence="12 13">
    <name type="scientific">Buchnera aphidicola subsp. Diuraphis noxia</name>
    <dbReference type="NCBI Taxonomy" id="118101"/>
    <lineage>
        <taxon>Bacteria</taxon>
        <taxon>Pseudomonadati</taxon>
        <taxon>Pseudomonadota</taxon>
        <taxon>Gammaproteobacteria</taxon>
        <taxon>Enterobacterales</taxon>
        <taxon>Erwiniaceae</taxon>
        <taxon>Buchnera</taxon>
    </lineage>
</organism>
<keyword evidence="3 8" id="KW-0690">Ribosome biogenesis</keyword>
<dbReference type="RefSeq" id="WP_075433597.1">
    <property type="nucleotide sequence ID" value="NZ_CP013259.1"/>
</dbReference>
<dbReference type="SUPFAM" id="SSF52540">
    <property type="entry name" value="P-loop containing nucleoside triphosphate hydrolases"/>
    <property type="match status" value="2"/>
</dbReference>
<comment type="subunit">
    <text evidence="8">Associates with the 50S ribosomal subunit.</text>
</comment>
<feature type="domain" description="EngA-type G" evidence="11">
    <location>
        <begin position="189"/>
        <end position="362"/>
    </location>
</feature>
<accession>A0A1B2H9F5</accession>
<dbReference type="Gene3D" id="3.30.300.20">
    <property type="match status" value="1"/>
</dbReference>
<dbReference type="Pfam" id="PF01926">
    <property type="entry name" value="MMR_HSR1"/>
    <property type="match status" value="2"/>
</dbReference>
<keyword evidence="4 10" id="KW-0677">Repeat</keyword>
<dbReference type="Gene3D" id="3.40.50.300">
    <property type="entry name" value="P-loop containing nucleotide triphosphate hydrolases"/>
    <property type="match status" value="2"/>
</dbReference>
<dbReference type="InterPro" id="IPR032859">
    <property type="entry name" value="KH_dom-like"/>
</dbReference>
<evidence type="ECO:0000256" key="9">
    <source>
        <dbReference type="PROSITE-ProRule" id="PRU01049"/>
    </source>
</evidence>
<feature type="binding site" evidence="8">
    <location>
        <begin position="242"/>
        <end position="246"/>
    </location>
    <ligand>
        <name>GTP</name>
        <dbReference type="ChEBI" id="CHEBI:37565"/>
        <label>2</label>
    </ligand>
</feature>
<evidence type="ECO:0000256" key="4">
    <source>
        <dbReference type="ARBA" id="ARBA00022737"/>
    </source>
</evidence>
<dbReference type="NCBIfam" id="TIGR00231">
    <property type="entry name" value="small_GTP"/>
    <property type="match status" value="2"/>
</dbReference>
<protein>
    <recommendedName>
        <fullName evidence="2 8">GTPase Der</fullName>
    </recommendedName>
    <alternativeName>
        <fullName evidence="7 8">GTP-binding protein EngA</fullName>
    </alternativeName>
</protein>
<feature type="binding site" evidence="8">
    <location>
        <begin position="307"/>
        <end position="310"/>
    </location>
    <ligand>
        <name>GTP</name>
        <dbReference type="ChEBI" id="CHEBI:37565"/>
        <label>2</label>
    </ligand>
</feature>
<sequence length="456" mass="52391">MIPIIALIGRTNVGKSTLFNVLTKTRNALVADYFGITRDRQYGYCKLLQSKQKAMIIDTAGLDFNASEIEKKANKQTFIAVDQSNLILFVVSARDGLMPQEIEIIKKIKTYKKEIILVINKIDGIKDCSKNNEFYSLGIKKIQTISASHNQKINDLFKKYIIPSINIILKKENIKKLQKEDKKIEKSPIKVAFIGRPNVGKSTLINNLLKEERMITCNIGGTTLDSISIPIKYKNDDYILIDTAGTSKKKKHLNKFEKISIIKTLDTIQKSNVILFIIDAYDKICSQDLFLSNFIIKSGKSIVIAINKWDLLDSSEKKKMKENIKKKLKFLYFSKIHFISALQKKGIFKLFQSVKEGYEESNKKISTSKLTKTMFEAIKKHQPPIFKGRRIKLKYAHLGSFNPPKIIIHGNQVTFLSLPYKRYLINFFHQNLNIKGTPIQIQFKDNINPYIQKQKN</sequence>
<dbReference type="STRING" id="118101.ATN01_03025"/>
<evidence type="ECO:0000256" key="3">
    <source>
        <dbReference type="ARBA" id="ARBA00022517"/>
    </source>
</evidence>
<keyword evidence="6 8" id="KW-0342">GTP-binding</keyword>
<dbReference type="HAMAP" id="MF_00195">
    <property type="entry name" value="GTPase_Der"/>
    <property type="match status" value="1"/>
</dbReference>
<dbReference type="OrthoDB" id="9805918at2"/>
<comment type="function">
    <text evidence="8 10">GTPase that plays an essential role in the late steps of ribosome biogenesis.</text>
</comment>
<evidence type="ECO:0000256" key="6">
    <source>
        <dbReference type="ARBA" id="ARBA00023134"/>
    </source>
</evidence>
<dbReference type="PANTHER" id="PTHR43834">
    <property type="entry name" value="GTPASE DER"/>
    <property type="match status" value="1"/>
</dbReference>
<evidence type="ECO:0000256" key="2">
    <source>
        <dbReference type="ARBA" id="ARBA00020953"/>
    </source>
</evidence>
<dbReference type="PROSITE" id="PS51712">
    <property type="entry name" value="G_ENGA"/>
    <property type="match status" value="1"/>
</dbReference>
<dbReference type="InterPro" id="IPR015946">
    <property type="entry name" value="KH_dom-like_a/b"/>
</dbReference>
<dbReference type="FunFam" id="3.30.300.20:FF:000004">
    <property type="entry name" value="GTPase Der"/>
    <property type="match status" value="1"/>
</dbReference>
<evidence type="ECO:0000313" key="13">
    <source>
        <dbReference type="Proteomes" id="UP000093070"/>
    </source>
</evidence>
<dbReference type="InterPro" id="IPR027417">
    <property type="entry name" value="P-loop_NTPase"/>
</dbReference>
<dbReference type="PANTHER" id="PTHR43834:SF6">
    <property type="entry name" value="GTPASE DER"/>
    <property type="match status" value="1"/>
</dbReference>
<dbReference type="InterPro" id="IPR031166">
    <property type="entry name" value="G_ENGA"/>
</dbReference>
<feature type="binding site" evidence="8">
    <location>
        <begin position="58"/>
        <end position="62"/>
    </location>
    <ligand>
        <name>GTP</name>
        <dbReference type="ChEBI" id="CHEBI:37565"/>
        <label>1</label>
    </ligand>
</feature>
<dbReference type="InterPro" id="IPR016484">
    <property type="entry name" value="GTPase_Der"/>
</dbReference>
<dbReference type="FunFam" id="3.40.50.300:FF:000040">
    <property type="entry name" value="GTPase Der"/>
    <property type="match status" value="1"/>
</dbReference>
<dbReference type="InterPro" id="IPR005225">
    <property type="entry name" value="Small_GTP-bd"/>
</dbReference>
<evidence type="ECO:0000256" key="5">
    <source>
        <dbReference type="ARBA" id="ARBA00022741"/>
    </source>
</evidence>
<dbReference type="InterPro" id="IPR006073">
    <property type="entry name" value="GTP-bd"/>
</dbReference>
<feature type="binding site" evidence="8">
    <location>
        <begin position="9"/>
        <end position="16"/>
    </location>
    <ligand>
        <name>GTP</name>
        <dbReference type="ChEBI" id="CHEBI:37565"/>
        <label>1</label>
    </ligand>
</feature>
<comment type="similarity">
    <text evidence="1 8 9 10">Belongs to the TRAFAC class TrmE-Era-EngA-EngB-Septin-like GTPase superfamily. EngA (Der) GTPase family.</text>
</comment>
<reference evidence="12 13" key="1">
    <citation type="submission" date="2015-11" db="EMBL/GenBank/DDBJ databases">
        <title>The complete genome of Buchnera aphidicola from Diuraphis noxia biotype SAM.</title>
        <authorList>
            <person name="Burger N.F.V."/>
            <person name="Oberholster A.-M."/>
        </authorList>
    </citation>
    <scope>NUCLEOTIDE SEQUENCE [LARGE SCALE GENOMIC DNA]</scope>
    <source>
        <strain evidence="12">SAM</strain>
    </source>
</reference>
<dbReference type="GO" id="GO:0042254">
    <property type="term" value="P:ribosome biogenesis"/>
    <property type="evidence" value="ECO:0007669"/>
    <property type="project" value="UniProtKB-KW"/>
</dbReference>
<name>A0A1B2H9F5_BUCDN</name>
<dbReference type="GO" id="GO:0043022">
    <property type="term" value="F:ribosome binding"/>
    <property type="evidence" value="ECO:0007669"/>
    <property type="project" value="TreeGrafter"/>
</dbReference>
<dbReference type="PATRIC" id="fig|118101.4.peg.597"/>
<dbReference type="NCBIfam" id="TIGR03594">
    <property type="entry name" value="GTPase_EngA"/>
    <property type="match status" value="1"/>
</dbReference>
<dbReference type="EMBL" id="CP013259">
    <property type="protein sequence ID" value="ANZ22776.1"/>
    <property type="molecule type" value="Genomic_DNA"/>
</dbReference>
<dbReference type="AlphaFoldDB" id="A0A1B2H9F5"/>
<dbReference type="CDD" id="cd01895">
    <property type="entry name" value="EngA2"/>
    <property type="match status" value="1"/>
</dbReference>
<dbReference type="GO" id="GO:0005525">
    <property type="term" value="F:GTP binding"/>
    <property type="evidence" value="ECO:0007669"/>
    <property type="project" value="UniProtKB-UniRule"/>
</dbReference>
<dbReference type="Proteomes" id="UP000093070">
    <property type="component" value="Chromosome"/>
</dbReference>
<dbReference type="CDD" id="cd01894">
    <property type="entry name" value="EngA1"/>
    <property type="match status" value="1"/>
</dbReference>
<dbReference type="Pfam" id="PF14714">
    <property type="entry name" value="KH_dom-like"/>
    <property type="match status" value="1"/>
</dbReference>
<feature type="binding site" evidence="8">
    <location>
        <begin position="120"/>
        <end position="123"/>
    </location>
    <ligand>
        <name>GTP</name>
        <dbReference type="ChEBI" id="CHEBI:37565"/>
        <label>1</label>
    </ligand>
</feature>
<evidence type="ECO:0000256" key="7">
    <source>
        <dbReference type="ARBA" id="ARBA00032345"/>
    </source>
</evidence>
<keyword evidence="5 8" id="KW-0547">Nucleotide-binding</keyword>
<evidence type="ECO:0000256" key="10">
    <source>
        <dbReference type="RuleBase" id="RU004481"/>
    </source>
</evidence>
<evidence type="ECO:0000313" key="12">
    <source>
        <dbReference type="EMBL" id="ANZ22776.1"/>
    </source>
</evidence>
<proteinExistence type="inferred from homology"/>
<evidence type="ECO:0000256" key="1">
    <source>
        <dbReference type="ARBA" id="ARBA00008279"/>
    </source>
</evidence>
<evidence type="ECO:0000256" key="8">
    <source>
        <dbReference type="HAMAP-Rule" id="MF_00195"/>
    </source>
</evidence>
<feature type="binding site" evidence="8">
    <location>
        <begin position="195"/>
        <end position="202"/>
    </location>
    <ligand>
        <name>GTP</name>
        <dbReference type="ChEBI" id="CHEBI:37565"/>
        <label>2</label>
    </ligand>
</feature>
<dbReference type="PIRSF" id="PIRSF006485">
    <property type="entry name" value="GTP-binding_EngA"/>
    <property type="match status" value="1"/>
</dbReference>
<dbReference type="PRINTS" id="PR00326">
    <property type="entry name" value="GTP1OBG"/>
</dbReference>